<dbReference type="OrthoDB" id="3792558at2759"/>
<reference evidence="1" key="1">
    <citation type="journal article" date="2020" name="Stud. Mycol.">
        <title>101 Dothideomycetes genomes: a test case for predicting lifestyles and emergence of pathogens.</title>
        <authorList>
            <person name="Haridas S."/>
            <person name="Albert R."/>
            <person name="Binder M."/>
            <person name="Bloem J."/>
            <person name="Labutti K."/>
            <person name="Salamov A."/>
            <person name="Andreopoulos B."/>
            <person name="Baker S."/>
            <person name="Barry K."/>
            <person name="Bills G."/>
            <person name="Bluhm B."/>
            <person name="Cannon C."/>
            <person name="Castanera R."/>
            <person name="Culley D."/>
            <person name="Daum C."/>
            <person name="Ezra D."/>
            <person name="Gonzalez J."/>
            <person name="Henrissat B."/>
            <person name="Kuo A."/>
            <person name="Liang C."/>
            <person name="Lipzen A."/>
            <person name="Lutzoni F."/>
            <person name="Magnuson J."/>
            <person name="Mondo S."/>
            <person name="Nolan M."/>
            <person name="Ohm R."/>
            <person name="Pangilinan J."/>
            <person name="Park H.-J."/>
            <person name="Ramirez L."/>
            <person name="Alfaro M."/>
            <person name="Sun H."/>
            <person name="Tritt A."/>
            <person name="Yoshinaga Y."/>
            <person name="Zwiers L.-H."/>
            <person name="Turgeon B."/>
            <person name="Goodwin S."/>
            <person name="Spatafora J."/>
            <person name="Crous P."/>
            <person name="Grigoriev I."/>
        </authorList>
    </citation>
    <scope>NUCLEOTIDE SEQUENCE</scope>
    <source>
        <strain evidence="1">CBS 161.51</strain>
    </source>
</reference>
<sequence>MPISRCKPYKYKTDCVIKPPRTSQTEISAVTRAFLVGAYVASCNGYVSQRDLATLVQRTQPAICKLIRRTEEKAIASGLDLWNSILYENDLGQGRSALLTGEHKDAIVKLVMSTRNNREKESWQAIKDGDFKDIIP</sequence>
<accession>A0A6A5S7W5</accession>
<evidence type="ECO:0000313" key="1">
    <source>
        <dbReference type="EMBL" id="KAF1936761.1"/>
    </source>
</evidence>
<dbReference type="Proteomes" id="UP000800038">
    <property type="component" value="Unassembled WGS sequence"/>
</dbReference>
<dbReference type="AlphaFoldDB" id="A0A6A5S7W5"/>
<gene>
    <name evidence="1" type="ORF">EJ02DRAFT_427223</name>
</gene>
<protein>
    <submittedName>
        <fullName evidence="1">Uncharacterized protein</fullName>
    </submittedName>
</protein>
<dbReference type="EMBL" id="ML976171">
    <property type="protein sequence ID" value="KAF1936761.1"/>
    <property type="molecule type" value="Genomic_DNA"/>
</dbReference>
<organism evidence="1 2">
    <name type="scientific">Clathrospora elynae</name>
    <dbReference type="NCBI Taxonomy" id="706981"/>
    <lineage>
        <taxon>Eukaryota</taxon>
        <taxon>Fungi</taxon>
        <taxon>Dikarya</taxon>
        <taxon>Ascomycota</taxon>
        <taxon>Pezizomycotina</taxon>
        <taxon>Dothideomycetes</taxon>
        <taxon>Pleosporomycetidae</taxon>
        <taxon>Pleosporales</taxon>
        <taxon>Diademaceae</taxon>
        <taxon>Clathrospora</taxon>
    </lineage>
</organism>
<evidence type="ECO:0000313" key="2">
    <source>
        <dbReference type="Proteomes" id="UP000800038"/>
    </source>
</evidence>
<proteinExistence type="predicted"/>
<name>A0A6A5S7W5_9PLEO</name>
<keyword evidence="2" id="KW-1185">Reference proteome</keyword>